<feature type="non-terminal residue" evidence="1">
    <location>
        <position position="1"/>
    </location>
</feature>
<proteinExistence type="predicted"/>
<protein>
    <submittedName>
        <fullName evidence="1">Uncharacterized protein</fullName>
    </submittedName>
</protein>
<feature type="non-terminal residue" evidence="1">
    <location>
        <position position="427"/>
    </location>
</feature>
<dbReference type="AlphaFoldDB" id="A0A813M7A3"/>
<evidence type="ECO:0000313" key="2">
    <source>
        <dbReference type="Proteomes" id="UP000626109"/>
    </source>
</evidence>
<comment type="caution">
    <text evidence="1">The sequence shown here is derived from an EMBL/GenBank/DDBJ whole genome shotgun (WGS) entry which is preliminary data.</text>
</comment>
<reference evidence="1" key="1">
    <citation type="submission" date="2021-02" db="EMBL/GenBank/DDBJ databases">
        <authorList>
            <person name="Dougan E. K."/>
            <person name="Rhodes N."/>
            <person name="Thang M."/>
            <person name="Chan C."/>
        </authorList>
    </citation>
    <scope>NUCLEOTIDE SEQUENCE</scope>
</reference>
<accession>A0A813M7A3</accession>
<dbReference type="EMBL" id="CAJNNW010037536">
    <property type="protein sequence ID" value="CAE8742715.1"/>
    <property type="molecule type" value="Genomic_DNA"/>
</dbReference>
<dbReference type="Proteomes" id="UP000626109">
    <property type="component" value="Unassembled WGS sequence"/>
</dbReference>
<organism evidence="1 2">
    <name type="scientific">Polarella glacialis</name>
    <name type="common">Dinoflagellate</name>
    <dbReference type="NCBI Taxonomy" id="89957"/>
    <lineage>
        <taxon>Eukaryota</taxon>
        <taxon>Sar</taxon>
        <taxon>Alveolata</taxon>
        <taxon>Dinophyceae</taxon>
        <taxon>Suessiales</taxon>
        <taxon>Suessiaceae</taxon>
        <taxon>Polarella</taxon>
    </lineage>
</organism>
<name>A0A813M7A3_POLGL</name>
<gene>
    <name evidence="1" type="ORF">PGLA2088_LOCUS51104</name>
</gene>
<sequence length="427" mass="45578">SSLMRLCDGPVLERFCPDLPQSWQQTLVEEGVLRVLASDLLSLLDGDDLAARFASAVLVESPSRQLVAGLCADWHALHFSGDLLAPPSLEAIWASLACLLEAFLAGEMPQLSSAFLPKLRRPSSDVAEVAEGGNSSPATWLEALWLPSGPSGFPLSRCSKGKLVCPTYLGVAALDAKQAQLTSVSGPAAATAAASSAGLAPPLRFVNLSYTTGRWGDPLCWETFLVALGVRPLQCGVPAQRLCHLMEPAGASPVAASEAQAAKVAASLGGLLVSEDWWRQLLKQPSAFNYALQRLTADELDLDWLRRLPVRSERCGTCCSHICCLCGHFLYGSTYSVLGGRYLPYARLPAGGSPADRERLDEAQRCLTSRLGIASELSSTGLLRCSDVLRARGCRDAGIFAEVYRQAAQLDLKADCKAFDAAEREAS</sequence>
<evidence type="ECO:0000313" key="1">
    <source>
        <dbReference type="EMBL" id="CAE8742715.1"/>
    </source>
</evidence>